<dbReference type="EMBL" id="FMXM01000016">
    <property type="protein sequence ID" value="SDA91906.1"/>
    <property type="molecule type" value="Genomic_DNA"/>
</dbReference>
<feature type="domain" description="Glycosyltransferase subfamily 4-like N-terminal" evidence="4">
    <location>
        <begin position="45"/>
        <end position="190"/>
    </location>
</feature>
<dbReference type="Pfam" id="PF00534">
    <property type="entry name" value="Glycos_transf_1"/>
    <property type="match status" value="1"/>
</dbReference>
<evidence type="ECO:0000256" key="2">
    <source>
        <dbReference type="ARBA" id="ARBA00022679"/>
    </source>
</evidence>
<gene>
    <name evidence="5" type="ORF">SAMN02927914_04576</name>
</gene>
<dbReference type="Proteomes" id="UP000198588">
    <property type="component" value="Unassembled WGS sequence"/>
</dbReference>
<evidence type="ECO:0000313" key="6">
    <source>
        <dbReference type="Proteomes" id="UP000198588"/>
    </source>
</evidence>
<proteinExistence type="predicted"/>
<dbReference type="InterPro" id="IPR028098">
    <property type="entry name" value="Glyco_trans_4-like_N"/>
</dbReference>
<keyword evidence="1" id="KW-0328">Glycosyltransferase</keyword>
<name>A0A1G5ZBG9_9HYPH</name>
<dbReference type="STRING" id="1165689.SAMN02927914_04576"/>
<dbReference type="CDD" id="cd03820">
    <property type="entry name" value="GT4_AmsD-like"/>
    <property type="match status" value="1"/>
</dbReference>
<evidence type="ECO:0000259" key="3">
    <source>
        <dbReference type="Pfam" id="PF00534"/>
    </source>
</evidence>
<dbReference type="PANTHER" id="PTHR12526:SF510">
    <property type="entry name" value="D-INOSITOL 3-PHOSPHATE GLYCOSYLTRANSFERASE"/>
    <property type="match status" value="1"/>
</dbReference>
<dbReference type="SUPFAM" id="SSF53756">
    <property type="entry name" value="UDP-Glycosyltransferase/glycogen phosphorylase"/>
    <property type="match status" value="1"/>
</dbReference>
<feature type="domain" description="Glycosyl transferase family 1" evidence="3">
    <location>
        <begin position="214"/>
        <end position="368"/>
    </location>
</feature>
<evidence type="ECO:0000256" key="1">
    <source>
        <dbReference type="ARBA" id="ARBA00022676"/>
    </source>
</evidence>
<dbReference type="Pfam" id="PF13579">
    <property type="entry name" value="Glyco_trans_4_4"/>
    <property type="match status" value="1"/>
</dbReference>
<sequence>MGLELSMDYGVGLALPDGDAVAAERLRIGSRRPHVLIVLPGLGAGGTEHVVNVLANQWAARGWLVTLVTFEPPGPPPYYPFDPAVRIERLGLPQVKRSKLGAIVASTRRVFLLRRALRRLAPDVTLSFLTRTNVMSLAASRGLGLSVVVSERNNPALQDVGPIWRFLRATLYPSAFGLVTMTKGALNYFSPAMRKRSWVIPNPVDLPAAGKPRRGGNLLVAVGRLVPQKGFDLLLKAFANVRRDFPEWKLVIWGEGPDRAELEAERDRLGLHDCVEMPGITSQPGIWVETADAFVLSSRYEGWGIVLLEAMAAGLPVISFDCQWGPREMVENEKNGLLVESGNVDALAAGLRRLLGDESLRQKLGAAAGVSAARFTPEYVMQNWDQVIRAALASRGNKELSPC</sequence>
<protein>
    <submittedName>
        <fullName evidence="5">Glycosyltransferase involved in cell wall bisynthesis</fullName>
    </submittedName>
</protein>
<reference evidence="5 6" key="1">
    <citation type="submission" date="2016-10" db="EMBL/GenBank/DDBJ databases">
        <authorList>
            <person name="de Groot N.N."/>
        </authorList>
    </citation>
    <scope>NUCLEOTIDE SEQUENCE [LARGE SCALE GENOMIC DNA]</scope>
    <source>
        <strain evidence="5 6">CGMCC 1.12097</strain>
    </source>
</reference>
<dbReference type="GO" id="GO:0016757">
    <property type="term" value="F:glycosyltransferase activity"/>
    <property type="evidence" value="ECO:0007669"/>
    <property type="project" value="UniProtKB-KW"/>
</dbReference>
<dbReference type="Gene3D" id="3.40.50.2000">
    <property type="entry name" value="Glycogen Phosphorylase B"/>
    <property type="match status" value="2"/>
</dbReference>
<dbReference type="PANTHER" id="PTHR12526">
    <property type="entry name" value="GLYCOSYLTRANSFERASE"/>
    <property type="match status" value="1"/>
</dbReference>
<dbReference type="AlphaFoldDB" id="A0A1G5ZBG9"/>
<keyword evidence="2 5" id="KW-0808">Transferase</keyword>
<evidence type="ECO:0000313" key="5">
    <source>
        <dbReference type="EMBL" id="SDA91906.1"/>
    </source>
</evidence>
<dbReference type="InterPro" id="IPR001296">
    <property type="entry name" value="Glyco_trans_1"/>
</dbReference>
<evidence type="ECO:0000259" key="4">
    <source>
        <dbReference type="Pfam" id="PF13579"/>
    </source>
</evidence>
<accession>A0A1G5ZBG9</accession>
<organism evidence="5 6">
    <name type="scientific">Mesorhizobium qingshengii</name>
    <dbReference type="NCBI Taxonomy" id="1165689"/>
    <lineage>
        <taxon>Bacteria</taxon>
        <taxon>Pseudomonadati</taxon>
        <taxon>Pseudomonadota</taxon>
        <taxon>Alphaproteobacteria</taxon>
        <taxon>Hyphomicrobiales</taxon>
        <taxon>Phyllobacteriaceae</taxon>
        <taxon>Mesorhizobium</taxon>
    </lineage>
</organism>